<protein>
    <submittedName>
        <fullName evidence="1">Uncharacterized protein</fullName>
    </submittedName>
</protein>
<dbReference type="AlphaFoldDB" id="M7YAQ8"/>
<proteinExistence type="predicted"/>
<gene>
    <name evidence="1" type="ORF">TRIUR3_32106</name>
</gene>
<dbReference type="EMBL" id="KD264039">
    <property type="protein sequence ID" value="EMS47203.1"/>
    <property type="molecule type" value="Genomic_DNA"/>
</dbReference>
<organism evidence="1">
    <name type="scientific">Triticum urartu</name>
    <name type="common">Red wild einkorn</name>
    <name type="synonym">Crithodium urartu</name>
    <dbReference type="NCBI Taxonomy" id="4572"/>
    <lineage>
        <taxon>Eukaryota</taxon>
        <taxon>Viridiplantae</taxon>
        <taxon>Streptophyta</taxon>
        <taxon>Embryophyta</taxon>
        <taxon>Tracheophyta</taxon>
        <taxon>Spermatophyta</taxon>
        <taxon>Magnoliopsida</taxon>
        <taxon>Liliopsida</taxon>
        <taxon>Poales</taxon>
        <taxon>Poaceae</taxon>
        <taxon>BOP clade</taxon>
        <taxon>Pooideae</taxon>
        <taxon>Triticodae</taxon>
        <taxon>Triticeae</taxon>
        <taxon>Triticinae</taxon>
        <taxon>Triticum</taxon>
    </lineage>
</organism>
<sequence length="133" mass="14516">MTCAGKLLWAPPPPCRWRQLREEQMRKQQSRLLQIWSRDGEDRGEEQRHTWAPVVAAAAGRAAVGLAAADEGKGEGEELGMGTGGYAAGQSLSLFLLGEGNLFVLYRCRRGHREGSPLMHSWEGAFEAIVGAP</sequence>
<name>M7YAQ8_TRIUA</name>
<accession>M7YAQ8</accession>
<reference evidence="1" key="1">
    <citation type="journal article" date="2013" name="Nature">
        <title>Draft genome of the wheat A-genome progenitor Triticum urartu.</title>
        <authorList>
            <person name="Ling H.Q."/>
            <person name="Zhao S."/>
            <person name="Liu D."/>
            <person name="Wang J."/>
            <person name="Sun H."/>
            <person name="Zhang C."/>
            <person name="Fan H."/>
            <person name="Li D."/>
            <person name="Dong L."/>
            <person name="Tao Y."/>
            <person name="Gao C."/>
            <person name="Wu H."/>
            <person name="Li Y."/>
            <person name="Cui Y."/>
            <person name="Guo X."/>
            <person name="Zheng S."/>
            <person name="Wang B."/>
            <person name="Yu K."/>
            <person name="Liang Q."/>
            <person name="Yang W."/>
            <person name="Lou X."/>
            <person name="Chen J."/>
            <person name="Feng M."/>
            <person name="Jian J."/>
            <person name="Zhang X."/>
            <person name="Luo G."/>
            <person name="Jiang Y."/>
            <person name="Liu J."/>
            <person name="Wang Z."/>
            <person name="Sha Y."/>
            <person name="Zhang B."/>
            <person name="Wu H."/>
            <person name="Tang D."/>
            <person name="Shen Q."/>
            <person name="Xue P."/>
            <person name="Zou S."/>
            <person name="Wang X."/>
            <person name="Liu X."/>
            <person name="Wang F."/>
            <person name="Yang Y."/>
            <person name="An X."/>
            <person name="Dong Z."/>
            <person name="Zhang K."/>
            <person name="Zhang X."/>
            <person name="Luo M.C."/>
            <person name="Dvorak J."/>
            <person name="Tong Y."/>
            <person name="Wang J."/>
            <person name="Yang H."/>
            <person name="Li Z."/>
            <person name="Wang D."/>
            <person name="Zhang A."/>
            <person name="Wang J."/>
        </authorList>
    </citation>
    <scope>NUCLEOTIDE SEQUENCE</scope>
</reference>
<evidence type="ECO:0000313" key="1">
    <source>
        <dbReference type="EMBL" id="EMS47203.1"/>
    </source>
</evidence>